<feature type="domain" description="Auxiliary Activity family 9 catalytic" evidence="17">
    <location>
        <begin position="33"/>
        <end position="149"/>
    </location>
</feature>
<dbReference type="GO" id="GO:0004497">
    <property type="term" value="F:monooxygenase activity"/>
    <property type="evidence" value="ECO:0007669"/>
    <property type="project" value="UniProtKB-KW"/>
</dbReference>
<evidence type="ECO:0000256" key="4">
    <source>
        <dbReference type="ARBA" id="ARBA00022723"/>
    </source>
</evidence>
<keyword evidence="8" id="KW-0186">Copper</keyword>
<keyword evidence="4" id="KW-0479">Metal-binding</keyword>
<dbReference type="GO" id="GO:0005576">
    <property type="term" value="C:extracellular region"/>
    <property type="evidence" value="ECO:0007669"/>
    <property type="project" value="UniProtKB-SubCell"/>
</dbReference>
<keyword evidence="3" id="KW-0964">Secreted</keyword>
<gene>
    <name evidence="18" type="ORF">FOXYS1_12933</name>
</gene>
<dbReference type="GO" id="GO:0030245">
    <property type="term" value="P:cellulose catabolic process"/>
    <property type="evidence" value="ECO:0007669"/>
    <property type="project" value="UniProtKB-KW"/>
</dbReference>
<comment type="catalytic activity">
    <reaction evidence="14">
        <text>[(1-&gt;4)-beta-D-glucosyl]n+m + reduced acceptor + O2 = 4-dehydro-beta-D-glucosyl-[(1-&gt;4)-beta-D-glucosyl]n-1 + [(1-&gt;4)-beta-D-glucosyl]m + acceptor + H2O.</text>
        <dbReference type="EC" id="1.14.99.56"/>
    </reaction>
</comment>
<keyword evidence="11" id="KW-0119">Carbohydrate metabolism</keyword>
<feature type="chain" id="PRO_5034712517" description="lytic cellulose monooxygenase (C4-dehydrogenating)" evidence="16">
    <location>
        <begin position="33"/>
        <end position="149"/>
    </location>
</feature>
<organism evidence="18 19">
    <name type="scientific">Fusarium oxysporum</name>
    <name type="common">Fusarium vascular wilt</name>
    <dbReference type="NCBI Taxonomy" id="5507"/>
    <lineage>
        <taxon>Eukaryota</taxon>
        <taxon>Fungi</taxon>
        <taxon>Dikarya</taxon>
        <taxon>Ascomycota</taxon>
        <taxon>Pezizomycotina</taxon>
        <taxon>Sordariomycetes</taxon>
        <taxon>Hypocreomycetidae</taxon>
        <taxon>Hypocreales</taxon>
        <taxon>Nectriaceae</taxon>
        <taxon>Fusarium</taxon>
        <taxon>Fusarium oxysporum species complex</taxon>
    </lineage>
</organism>
<evidence type="ECO:0000256" key="5">
    <source>
        <dbReference type="ARBA" id="ARBA00022729"/>
    </source>
</evidence>
<comment type="similarity">
    <text evidence="13">Belongs to the polysaccharide monooxygenase AA9 family.</text>
</comment>
<dbReference type="GO" id="GO:0046872">
    <property type="term" value="F:metal ion binding"/>
    <property type="evidence" value="ECO:0007669"/>
    <property type="project" value="UniProtKB-KW"/>
</dbReference>
<dbReference type="InterPro" id="IPR005103">
    <property type="entry name" value="AA9_LPMO"/>
</dbReference>
<name>A0A8H5EDB8_FUSOX</name>
<keyword evidence="5 16" id="KW-0732">Signal</keyword>
<evidence type="ECO:0000256" key="8">
    <source>
        <dbReference type="ARBA" id="ARBA00023008"/>
    </source>
</evidence>
<dbReference type="Proteomes" id="UP000558688">
    <property type="component" value="Unassembled WGS sequence"/>
</dbReference>
<dbReference type="AlphaFoldDB" id="A0A8H5EDB8"/>
<keyword evidence="6" id="KW-0136">Cellulose degradation</keyword>
<evidence type="ECO:0000256" key="7">
    <source>
        <dbReference type="ARBA" id="ARBA00023002"/>
    </source>
</evidence>
<sequence>MAPQKDNRPKEILSTTVLLATLSALFTFEVSAHGHVSEVLINDKSYYGHDPTKVPYGPQPESIAWTNGAKDNGFVISTASALSSPEIICHLNATNGHLTADVTAGATITVRWSDWPEAHGGPVLDYMARCPNDDCTTVNKTKLKFFKIE</sequence>
<keyword evidence="10" id="KW-1015">Disulfide bond</keyword>
<feature type="signal peptide" evidence="16">
    <location>
        <begin position="1"/>
        <end position="32"/>
    </location>
</feature>
<evidence type="ECO:0000256" key="3">
    <source>
        <dbReference type="ARBA" id="ARBA00022525"/>
    </source>
</evidence>
<accession>A0A8H5EDB8</accession>
<comment type="caution">
    <text evidence="18">The sequence shown here is derived from an EMBL/GenBank/DDBJ whole genome shotgun (WGS) entry which is preliminary data.</text>
</comment>
<evidence type="ECO:0000313" key="19">
    <source>
        <dbReference type="Proteomes" id="UP000558688"/>
    </source>
</evidence>
<evidence type="ECO:0000313" key="18">
    <source>
        <dbReference type="EMBL" id="KAF5256579.1"/>
    </source>
</evidence>
<keyword evidence="7" id="KW-0560">Oxidoreductase</keyword>
<evidence type="ECO:0000256" key="6">
    <source>
        <dbReference type="ARBA" id="ARBA00023001"/>
    </source>
</evidence>
<reference evidence="18" key="1">
    <citation type="submission" date="2020-02" db="EMBL/GenBank/DDBJ databases">
        <title>Identification and distribution of gene clusters putatively required for synthesis of sphingolipid metabolism inhibitors in phylogenetically diverse species of the filamentous fungus Fusarium.</title>
        <authorList>
            <person name="Kim H.-S."/>
            <person name="Busman M."/>
            <person name="Brown D.W."/>
            <person name="Divon H."/>
            <person name="Uhlig S."/>
            <person name="Proctor R.H."/>
        </authorList>
    </citation>
    <scope>NUCLEOTIDE SEQUENCE [LARGE SCALE GENOMIC DNA]</scope>
    <source>
        <strain evidence="18">NRRL 39464</strain>
    </source>
</reference>
<comment type="subcellular location">
    <subcellularLocation>
        <location evidence="2">Secreted</location>
    </subcellularLocation>
</comment>
<dbReference type="PANTHER" id="PTHR33353">
    <property type="entry name" value="PUTATIVE (AFU_ORTHOLOGUE AFUA_1G12560)-RELATED"/>
    <property type="match status" value="1"/>
</dbReference>
<keyword evidence="9" id="KW-0503">Monooxygenase</keyword>
<evidence type="ECO:0000256" key="1">
    <source>
        <dbReference type="ARBA" id="ARBA00001973"/>
    </source>
</evidence>
<evidence type="ECO:0000256" key="12">
    <source>
        <dbReference type="ARBA" id="ARBA00023326"/>
    </source>
</evidence>
<keyword evidence="12" id="KW-0624">Polysaccharide degradation</keyword>
<dbReference type="Pfam" id="PF03443">
    <property type="entry name" value="AA9"/>
    <property type="match status" value="1"/>
</dbReference>
<evidence type="ECO:0000256" key="11">
    <source>
        <dbReference type="ARBA" id="ARBA00023277"/>
    </source>
</evidence>
<protein>
    <recommendedName>
        <fullName evidence="15">lytic cellulose monooxygenase (C4-dehydrogenating)</fullName>
        <ecNumber evidence="15">1.14.99.56</ecNumber>
    </recommendedName>
</protein>
<evidence type="ECO:0000256" key="15">
    <source>
        <dbReference type="ARBA" id="ARBA00047174"/>
    </source>
</evidence>
<dbReference type="InterPro" id="IPR049892">
    <property type="entry name" value="AA9"/>
</dbReference>
<dbReference type="Gene3D" id="2.70.50.70">
    <property type="match status" value="1"/>
</dbReference>
<evidence type="ECO:0000256" key="16">
    <source>
        <dbReference type="SAM" id="SignalP"/>
    </source>
</evidence>
<proteinExistence type="inferred from homology"/>
<dbReference type="EC" id="1.14.99.56" evidence="15"/>
<dbReference type="PANTHER" id="PTHR33353:SF36">
    <property type="entry name" value="ENDO-BETA-1,4-GLUCANASE D"/>
    <property type="match status" value="1"/>
</dbReference>
<evidence type="ECO:0000259" key="17">
    <source>
        <dbReference type="Pfam" id="PF03443"/>
    </source>
</evidence>
<dbReference type="EMBL" id="JAAFOW010002610">
    <property type="protein sequence ID" value="KAF5256579.1"/>
    <property type="molecule type" value="Genomic_DNA"/>
</dbReference>
<comment type="cofactor">
    <cofactor evidence="1">
        <name>Cu(2+)</name>
        <dbReference type="ChEBI" id="CHEBI:29036"/>
    </cofactor>
</comment>
<evidence type="ECO:0000256" key="14">
    <source>
        <dbReference type="ARBA" id="ARBA00045077"/>
    </source>
</evidence>
<evidence type="ECO:0000256" key="9">
    <source>
        <dbReference type="ARBA" id="ARBA00023033"/>
    </source>
</evidence>
<evidence type="ECO:0000256" key="13">
    <source>
        <dbReference type="ARBA" id="ARBA00044502"/>
    </source>
</evidence>
<evidence type="ECO:0000256" key="2">
    <source>
        <dbReference type="ARBA" id="ARBA00004613"/>
    </source>
</evidence>
<evidence type="ECO:0000256" key="10">
    <source>
        <dbReference type="ARBA" id="ARBA00023157"/>
    </source>
</evidence>